<dbReference type="CDD" id="cd09117">
    <property type="entry name" value="PLDc_Bfil_DEXD_like"/>
    <property type="match status" value="1"/>
</dbReference>
<feature type="domain" description="Restriction endonuclease type II NgoFVII N-terminal" evidence="2">
    <location>
        <begin position="5"/>
        <end position="145"/>
    </location>
</feature>
<protein>
    <recommendedName>
        <fullName evidence="2">Restriction endonuclease type II NgoFVII N-terminal domain-containing protein</fullName>
    </recommendedName>
</protein>
<feature type="compositionally biased region" description="Polar residues" evidence="1">
    <location>
        <begin position="184"/>
        <end position="196"/>
    </location>
</feature>
<name>A0AAC8X099_9LACT</name>
<dbReference type="AlphaFoldDB" id="A0AAC8X099"/>
<evidence type="ECO:0000313" key="3">
    <source>
        <dbReference type="EMBL" id="AMB97390.1"/>
    </source>
</evidence>
<evidence type="ECO:0000313" key="4">
    <source>
        <dbReference type="Proteomes" id="UP000067698"/>
    </source>
</evidence>
<reference evidence="4" key="2">
    <citation type="submission" date="2016-01" db="EMBL/GenBank/DDBJ databases">
        <title>Six Aerococcus type strain genome sequencing and assembly using PacBio and Illumina Hiseq.</title>
        <authorList>
            <person name="Carkaci D."/>
            <person name="Dargis R."/>
            <person name="Nielsen X.C."/>
            <person name="Skovgaard O."/>
            <person name="Fuursted K."/>
            <person name="Christensen J.J."/>
        </authorList>
    </citation>
    <scope>NUCLEOTIDE SEQUENCE [LARGE SCALE GENOMIC DNA]</scope>
    <source>
        <strain evidence="4">CCUG28094</strain>
    </source>
</reference>
<dbReference type="Proteomes" id="UP000067698">
    <property type="component" value="Chromosome"/>
</dbReference>
<dbReference type="Pfam" id="PF09565">
    <property type="entry name" value="RE_NgoFVII"/>
    <property type="match status" value="1"/>
</dbReference>
<organism evidence="3 4">
    <name type="scientific">Aerococcus urinaeequi</name>
    <dbReference type="NCBI Taxonomy" id="51665"/>
    <lineage>
        <taxon>Bacteria</taxon>
        <taxon>Bacillati</taxon>
        <taxon>Bacillota</taxon>
        <taxon>Bacilli</taxon>
        <taxon>Lactobacillales</taxon>
        <taxon>Aerococcaceae</taxon>
        <taxon>Aerococcus</taxon>
    </lineage>
</organism>
<accession>A0AAC8X099</accession>
<gene>
    <name evidence="3" type="ORF">AWM74_03640</name>
</gene>
<reference evidence="3 4" key="1">
    <citation type="journal article" date="2016" name="Genome Announc.">
        <title>Complete Genome Sequences of Aerococcus christensenii CCUG 28831T, Aerococcus sanguinicola CCUG 43001T, Aerococcus urinae CCUG 36881T, Aerococcus urinaeequi CCUG 28094T, Aerococcus urinaehominis CCUG 42038 BT, and Aerococcus viridans CCUG 4311T.</title>
        <authorList>
            <person name="Carkaci D."/>
            <person name="Dargis R."/>
            <person name="Nielsen X.C."/>
            <person name="Skovgaard O."/>
            <person name="Fuursted K."/>
            <person name="Christensen J.J."/>
        </authorList>
    </citation>
    <scope>NUCLEOTIDE SEQUENCE [LARGE SCALE GENOMIC DNA]</scope>
    <source>
        <strain evidence="3 4">CCUG28094</strain>
    </source>
</reference>
<dbReference type="GeneID" id="92866640"/>
<dbReference type="EMBL" id="CP014162">
    <property type="protein sequence ID" value="AMB97390.1"/>
    <property type="molecule type" value="Genomic_DNA"/>
</dbReference>
<evidence type="ECO:0000259" key="2">
    <source>
        <dbReference type="Pfam" id="PF09565"/>
    </source>
</evidence>
<evidence type="ECO:0000256" key="1">
    <source>
        <dbReference type="SAM" id="MobiDB-lite"/>
    </source>
</evidence>
<feature type="region of interest" description="Disordered" evidence="1">
    <location>
        <begin position="171"/>
        <end position="205"/>
    </location>
</feature>
<dbReference type="InterPro" id="IPR019065">
    <property type="entry name" value="RE_NgoFVII_N"/>
</dbReference>
<dbReference type="Gene3D" id="3.30.870.10">
    <property type="entry name" value="Endonuclease Chain A"/>
    <property type="match status" value="1"/>
</dbReference>
<dbReference type="RefSeq" id="WP_026465209.1">
    <property type="nucleotide sequence ID" value="NZ_CP014162.1"/>
</dbReference>
<sequence>MITSNLYQRIIRKEGQKAAKLRIISGYVSSGFLYRVSQDFPNLEIEVFIGMAKEGISYQNHNNFKVLSEDKLISVYYQVKGIPTHIKLYEFSSNNEINTYVGSANFSENGFIKQRELLTKINTNKNDKLFEQIAQLSLKCTDFNVLSNIPLFEDDREKELTSQLTRNADVLSLSRNEKGDGSEVPSQSKKSTGKSYSESKRDNKSNQLDEDTMTFFHQKHLAILRGQKDLDYYDTFYVNIMGISVSKWQNTGINAIFQGKQSVLLENQGLPFYKVFPEDNIFEIYADNSKVYQARLTGINKNELSLIDEEFYDYVREHMDITDHRPITRADIEKNNLSTVKFERIDKTTYLMEM</sequence>
<proteinExistence type="predicted"/>